<organism evidence="13 14">
    <name type="scientific">Tolumonas osonensis</name>
    <dbReference type="NCBI Taxonomy" id="675874"/>
    <lineage>
        <taxon>Bacteria</taxon>
        <taxon>Pseudomonadati</taxon>
        <taxon>Pseudomonadota</taxon>
        <taxon>Gammaproteobacteria</taxon>
        <taxon>Aeromonadales</taxon>
        <taxon>Aeromonadaceae</taxon>
        <taxon>Tolumonas</taxon>
    </lineage>
</organism>
<dbReference type="GO" id="GO:0140359">
    <property type="term" value="F:ABC-type transporter activity"/>
    <property type="evidence" value="ECO:0007669"/>
    <property type="project" value="InterPro"/>
</dbReference>
<dbReference type="Pfam" id="PF00005">
    <property type="entry name" value="ABC_tran"/>
    <property type="match status" value="1"/>
</dbReference>
<dbReference type="SUPFAM" id="SSF90123">
    <property type="entry name" value="ABC transporter transmembrane region"/>
    <property type="match status" value="1"/>
</dbReference>
<dbReference type="PROSITE" id="PS50929">
    <property type="entry name" value="ABC_TM1F"/>
    <property type="match status" value="1"/>
</dbReference>
<feature type="domain" description="ABC transmembrane type-1" evidence="11">
    <location>
        <begin position="161"/>
        <end position="439"/>
    </location>
</feature>
<keyword evidence="7 9" id="KW-1133">Transmembrane helix</keyword>
<proteinExistence type="predicted"/>
<dbReference type="GO" id="GO:0034040">
    <property type="term" value="F:ATPase-coupled lipid transmembrane transporter activity"/>
    <property type="evidence" value="ECO:0007669"/>
    <property type="project" value="TreeGrafter"/>
</dbReference>
<dbReference type="SUPFAM" id="SSF52540">
    <property type="entry name" value="P-loop containing nucleoside triphosphate hydrolases"/>
    <property type="match status" value="1"/>
</dbReference>
<dbReference type="PANTHER" id="PTHR24221">
    <property type="entry name" value="ATP-BINDING CASSETTE SUB-FAMILY B"/>
    <property type="match status" value="1"/>
</dbReference>
<dbReference type="InterPro" id="IPR003439">
    <property type="entry name" value="ABC_transporter-like_ATP-bd"/>
</dbReference>
<evidence type="ECO:0000259" key="11">
    <source>
        <dbReference type="PROSITE" id="PS50929"/>
    </source>
</evidence>
<accession>A0A841GKU9</accession>
<dbReference type="CDD" id="cd03245">
    <property type="entry name" value="ABCC_bacteriocin_exporters"/>
    <property type="match status" value="1"/>
</dbReference>
<reference evidence="13 14" key="1">
    <citation type="submission" date="2020-08" db="EMBL/GenBank/DDBJ databases">
        <title>Genomic Encyclopedia of Type Strains, Phase IV (KMG-IV): sequencing the most valuable type-strain genomes for metagenomic binning, comparative biology and taxonomic classification.</title>
        <authorList>
            <person name="Goeker M."/>
        </authorList>
    </citation>
    <scope>NUCLEOTIDE SEQUENCE [LARGE SCALE GENOMIC DNA]</scope>
    <source>
        <strain evidence="13 14">DSM 22975</strain>
    </source>
</reference>
<evidence type="ECO:0000313" key="14">
    <source>
        <dbReference type="Proteomes" id="UP000585721"/>
    </source>
</evidence>
<dbReference type="GO" id="GO:0006508">
    <property type="term" value="P:proteolysis"/>
    <property type="evidence" value="ECO:0007669"/>
    <property type="project" value="InterPro"/>
</dbReference>
<evidence type="ECO:0000259" key="10">
    <source>
        <dbReference type="PROSITE" id="PS50893"/>
    </source>
</evidence>
<dbReference type="PROSITE" id="PS50893">
    <property type="entry name" value="ABC_TRANSPORTER_2"/>
    <property type="match status" value="1"/>
</dbReference>
<evidence type="ECO:0000256" key="9">
    <source>
        <dbReference type="SAM" id="Phobius"/>
    </source>
</evidence>
<feature type="transmembrane region" description="Helical" evidence="9">
    <location>
        <begin position="413"/>
        <end position="433"/>
    </location>
</feature>
<feature type="domain" description="Peptidase C39" evidence="12">
    <location>
        <begin position="1"/>
        <end position="125"/>
    </location>
</feature>
<evidence type="ECO:0000256" key="7">
    <source>
        <dbReference type="ARBA" id="ARBA00022989"/>
    </source>
</evidence>
<evidence type="ECO:0000256" key="5">
    <source>
        <dbReference type="ARBA" id="ARBA00022741"/>
    </source>
</evidence>
<name>A0A841GKU9_9GAMM</name>
<dbReference type="InterPro" id="IPR039421">
    <property type="entry name" value="Type_1_exporter"/>
</dbReference>
<dbReference type="Gene3D" id="3.40.50.300">
    <property type="entry name" value="P-loop containing nucleotide triphosphate hydrolases"/>
    <property type="match status" value="1"/>
</dbReference>
<evidence type="ECO:0000256" key="4">
    <source>
        <dbReference type="ARBA" id="ARBA00022692"/>
    </source>
</evidence>
<feature type="transmembrane region" description="Helical" evidence="9">
    <location>
        <begin position="161"/>
        <end position="183"/>
    </location>
</feature>
<dbReference type="AlphaFoldDB" id="A0A841GKU9"/>
<keyword evidence="2" id="KW-0813">Transport</keyword>
<keyword evidence="3" id="KW-1003">Cell membrane</keyword>
<dbReference type="PANTHER" id="PTHR24221:SF248">
    <property type="entry name" value="ABC TRANSPORTER TRANSMEMBRANE REGION"/>
    <property type="match status" value="1"/>
</dbReference>
<dbReference type="InterPro" id="IPR003593">
    <property type="entry name" value="AAA+_ATPase"/>
</dbReference>
<evidence type="ECO:0000256" key="8">
    <source>
        <dbReference type="ARBA" id="ARBA00023136"/>
    </source>
</evidence>
<dbReference type="GO" id="GO:0008233">
    <property type="term" value="F:peptidase activity"/>
    <property type="evidence" value="ECO:0007669"/>
    <property type="project" value="InterPro"/>
</dbReference>
<dbReference type="SMART" id="SM00382">
    <property type="entry name" value="AAA"/>
    <property type="match status" value="1"/>
</dbReference>
<evidence type="ECO:0000256" key="1">
    <source>
        <dbReference type="ARBA" id="ARBA00004651"/>
    </source>
</evidence>
<keyword evidence="4 9" id="KW-0812">Transmembrane</keyword>
<sequence>MASRQQDALLECLLFMSRHYGMSNTSEALTAGLPLENGVLTPELFPRAAHRAGFVVDYFASSFESVPVLLLPCVLLMKDGRAAVLLSLDKETSQAVLFYPVGSVGQQSVSFSVLESEFSGNGFYIKRRLQFDARAPEVLKPRSGHWFWSTLLESVPIYKDVLVASLLINIFVIASPIFIMNVYDKIVPNLAFDSLWVLAIGVSLIFAFDLIIRQLRSYFIDIAGKKSDLLLSAKIFAKVLGIRMESRPISTGAFARHLQEFESIREFFTSATVSALVDLPFAFLFLLVIWIFAGVLAVVPLVAIIIMIVYSLYIQAPLRQSIEESSRLASQKYATVIEALAGLESVKIHNAEGQFQHRWEQAVSHMANVGIETRKITNMVGGLASYVQQMTMVAIVVLGVYEISEGNLSMGGMIAAVMLSGRAIGPLIQLSVLSTRYNQAKSALLLLETIMQSPSEREDDRNYLDYDRLSGRIELDDVSFNYPGIEQAALKHVSLKIQPGEKVAVIGRIGAGKTTLEKLILGLYKPLEGAVRLDGFELPQLHPSTIRNNIGCVPQDFALFYGTIRQNIQLGHPQATDAQILRAAHRAGVSQFTNHDPNGLDRQVGEGGRNLSGGQRQSIALARALLLDPPILILDEPTANMDNRSEGIVKRELAGLSADTTMILITHRTSMLDIVNRIIVLEQGVVVADGPKDLVLQQLKEGKVRAKEAL</sequence>
<feature type="domain" description="ABC transporter" evidence="10">
    <location>
        <begin position="473"/>
        <end position="708"/>
    </location>
</feature>
<keyword evidence="6 13" id="KW-0067">ATP-binding</keyword>
<dbReference type="NCBIfam" id="TIGR03375">
    <property type="entry name" value="type_I_sec_LssB"/>
    <property type="match status" value="1"/>
</dbReference>
<comment type="subcellular location">
    <subcellularLocation>
        <location evidence="1">Cell membrane</location>
        <topology evidence="1">Multi-pass membrane protein</topology>
    </subcellularLocation>
</comment>
<dbReference type="Gene3D" id="1.20.1560.10">
    <property type="entry name" value="ABC transporter type 1, transmembrane domain"/>
    <property type="match status" value="1"/>
</dbReference>
<dbReference type="InterPro" id="IPR036640">
    <property type="entry name" value="ABC1_TM_sf"/>
</dbReference>
<feature type="transmembrane region" description="Helical" evidence="9">
    <location>
        <begin position="383"/>
        <end position="401"/>
    </location>
</feature>
<dbReference type="InterPro" id="IPR027417">
    <property type="entry name" value="P-loop_NTPase"/>
</dbReference>
<dbReference type="Gene3D" id="3.90.70.10">
    <property type="entry name" value="Cysteine proteinases"/>
    <property type="match status" value="1"/>
</dbReference>
<dbReference type="PROSITE" id="PS50990">
    <property type="entry name" value="PEPTIDASE_C39"/>
    <property type="match status" value="1"/>
</dbReference>
<dbReference type="FunFam" id="3.40.50.300:FF:000299">
    <property type="entry name" value="ABC transporter ATP-binding protein/permease"/>
    <property type="match status" value="1"/>
</dbReference>
<dbReference type="Proteomes" id="UP000585721">
    <property type="component" value="Unassembled WGS sequence"/>
</dbReference>
<dbReference type="GO" id="GO:0005886">
    <property type="term" value="C:plasma membrane"/>
    <property type="evidence" value="ECO:0007669"/>
    <property type="project" value="UniProtKB-SubCell"/>
</dbReference>
<dbReference type="InterPro" id="IPR011527">
    <property type="entry name" value="ABC1_TM_dom"/>
</dbReference>
<gene>
    <name evidence="13" type="ORF">HNR75_001719</name>
</gene>
<dbReference type="InterPro" id="IPR017750">
    <property type="entry name" value="ATPase_T1SS"/>
</dbReference>
<evidence type="ECO:0000259" key="12">
    <source>
        <dbReference type="PROSITE" id="PS50990"/>
    </source>
</evidence>
<comment type="caution">
    <text evidence="13">The sequence shown here is derived from an EMBL/GenBank/DDBJ whole genome shotgun (WGS) entry which is preliminary data.</text>
</comment>
<feature type="transmembrane region" description="Helical" evidence="9">
    <location>
        <begin position="298"/>
        <end position="318"/>
    </location>
</feature>
<protein>
    <submittedName>
        <fullName evidence="13">ATP-binding cassette subfamily C protein LapB</fullName>
    </submittedName>
</protein>
<evidence type="ECO:0000313" key="13">
    <source>
        <dbReference type="EMBL" id="MBB6055801.1"/>
    </source>
</evidence>
<dbReference type="GO" id="GO:0005524">
    <property type="term" value="F:ATP binding"/>
    <property type="evidence" value="ECO:0007669"/>
    <property type="project" value="UniProtKB-KW"/>
</dbReference>
<dbReference type="EMBL" id="JACHGR010000005">
    <property type="protein sequence ID" value="MBB6055801.1"/>
    <property type="molecule type" value="Genomic_DNA"/>
</dbReference>
<feature type="transmembrane region" description="Helical" evidence="9">
    <location>
        <begin position="195"/>
        <end position="212"/>
    </location>
</feature>
<dbReference type="InterPro" id="IPR005074">
    <property type="entry name" value="Peptidase_C39"/>
</dbReference>
<dbReference type="CDD" id="cd18587">
    <property type="entry name" value="ABC_6TM_LapB_like"/>
    <property type="match status" value="1"/>
</dbReference>
<evidence type="ECO:0000256" key="2">
    <source>
        <dbReference type="ARBA" id="ARBA00022448"/>
    </source>
</evidence>
<keyword evidence="5" id="KW-0547">Nucleotide-binding</keyword>
<keyword evidence="14" id="KW-1185">Reference proteome</keyword>
<evidence type="ECO:0000256" key="6">
    <source>
        <dbReference type="ARBA" id="ARBA00022840"/>
    </source>
</evidence>
<dbReference type="GO" id="GO:0016887">
    <property type="term" value="F:ATP hydrolysis activity"/>
    <property type="evidence" value="ECO:0007669"/>
    <property type="project" value="InterPro"/>
</dbReference>
<dbReference type="Pfam" id="PF00664">
    <property type="entry name" value="ABC_membrane"/>
    <property type="match status" value="1"/>
</dbReference>
<keyword evidence="8 9" id="KW-0472">Membrane</keyword>
<evidence type="ECO:0000256" key="3">
    <source>
        <dbReference type="ARBA" id="ARBA00022475"/>
    </source>
</evidence>